<dbReference type="PROSITE" id="PS51318">
    <property type="entry name" value="TAT"/>
    <property type="match status" value="1"/>
</dbReference>
<name>A0A1G9PRN3_9ACTN</name>
<reference evidence="3" key="1">
    <citation type="submission" date="2016-10" db="EMBL/GenBank/DDBJ databases">
        <authorList>
            <person name="Varghese N."/>
            <person name="Submissions S."/>
        </authorList>
    </citation>
    <scope>NUCLEOTIDE SEQUENCE [LARGE SCALE GENOMIC DNA]</scope>
    <source>
        <strain evidence="3">DSM 45419</strain>
    </source>
</reference>
<feature type="chain" id="PRO_5011557976" description="SipW-cognate class signal peptide" evidence="1">
    <location>
        <begin position="29"/>
        <end position="163"/>
    </location>
</feature>
<keyword evidence="1" id="KW-0732">Signal</keyword>
<feature type="signal peptide" evidence="1">
    <location>
        <begin position="1"/>
        <end position="28"/>
    </location>
</feature>
<sequence length="163" mass="17455">MNPRRSALALALALPASLLLGPAQPAAAFGGHTVTVTGGIVLNDDEGDFDNPSQSGIDFTRKMGLTHLAPSSSIFVSYCHGDEVRGEFTVTATLQANDDVVWQPHLKLYEGASCDTSDLDGELSGQFRTLPPNFHQEARIFVPNSDEGGDWASVRYDVIHDVA</sequence>
<protein>
    <recommendedName>
        <fullName evidence="4">SipW-cognate class signal peptide</fullName>
    </recommendedName>
</protein>
<evidence type="ECO:0008006" key="4">
    <source>
        <dbReference type="Google" id="ProtNLM"/>
    </source>
</evidence>
<dbReference type="InterPro" id="IPR006311">
    <property type="entry name" value="TAT_signal"/>
</dbReference>
<dbReference type="EMBL" id="FNHE01000003">
    <property type="protein sequence ID" value="SDM01379.1"/>
    <property type="molecule type" value="Genomic_DNA"/>
</dbReference>
<evidence type="ECO:0000313" key="3">
    <source>
        <dbReference type="Proteomes" id="UP000198680"/>
    </source>
</evidence>
<dbReference type="Proteomes" id="UP000198680">
    <property type="component" value="Unassembled WGS sequence"/>
</dbReference>
<gene>
    <name evidence="2" type="ORF">SAMN05660642_01332</name>
</gene>
<keyword evidence="3" id="KW-1185">Reference proteome</keyword>
<organism evidence="2 3">
    <name type="scientific">Geodermatophilus siccatus</name>
    <dbReference type="NCBI Taxonomy" id="1137991"/>
    <lineage>
        <taxon>Bacteria</taxon>
        <taxon>Bacillati</taxon>
        <taxon>Actinomycetota</taxon>
        <taxon>Actinomycetes</taxon>
        <taxon>Geodermatophilales</taxon>
        <taxon>Geodermatophilaceae</taxon>
        <taxon>Geodermatophilus</taxon>
    </lineage>
</organism>
<dbReference type="AlphaFoldDB" id="A0A1G9PRN3"/>
<evidence type="ECO:0000256" key="1">
    <source>
        <dbReference type="SAM" id="SignalP"/>
    </source>
</evidence>
<evidence type="ECO:0000313" key="2">
    <source>
        <dbReference type="EMBL" id="SDM01379.1"/>
    </source>
</evidence>
<accession>A0A1G9PRN3</accession>
<proteinExistence type="predicted"/>